<dbReference type="STRING" id="1203554.HMPREF1476_01602"/>
<dbReference type="PRINTS" id="PR00032">
    <property type="entry name" value="HTHARAC"/>
</dbReference>
<dbReference type="PANTHER" id="PTHR11019:SF199">
    <property type="entry name" value="HTH-TYPE TRANSCRIPTIONAL REGULATOR NIMR"/>
    <property type="match status" value="1"/>
</dbReference>
<dbReference type="EMBL" id="ATCF01000022">
    <property type="protein sequence ID" value="EPD98563.1"/>
    <property type="molecule type" value="Genomic_DNA"/>
</dbReference>
<dbReference type="Proteomes" id="UP000014400">
    <property type="component" value="Unassembled WGS sequence"/>
</dbReference>
<reference evidence="7 8" key="1">
    <citation type="submission" date="2013-04" db="EMBL/GenBank/DDBJ databases">
        <title>The Genome Sequence of Sutterella wadsworthensis HGA0223.</title>
        <authorList>
            <consortium name="The Broad Institute Genomics Platform"/>
            <person name="Earl A."/>
            <person name="Ward D."/>
            <person name="Feldgarden M."/>
            <person name="Gevers D."/>
            <person name="Schmidt T.M."/>
            <person name="Dover J."/>
            <person name="Dai D."/>
            <person name="Walker B."/>
            <person name="Young S."/>
            <person name="Zeng Q."/>
            <person name="Gargeya S."/>
            <person name="Fitzgerald M."/>
            <person name="Haas B."/>
            <person name="Abouelleil A."/>
            <person name="Allen A.W."/>
            <person name="Alvarado L."/>
            <person name="Arachchi H.M."/>
            <person name="Berlin A.M."/>
            <person name="Chapman S.B."/>
            <person name="Gainer-Dewar J."/>
            <person name="Goldberg J."/>
            <person name="Griggs A."/>
            <person name="Gujja S."/>
            <person name="Hansen M."/>
            <person name="Howarth C."/>
            <person name="Imamovic A."/>
            <person name="Ireland A."/>
            <person name="Larimer J."/>
            <person name="McCowan C."/>
            <person name="Murphy C."/>
            <person name="Pearson M."/>
            <person name="Poon T.W."/>
            <person name="Priest M."/>
            <person name="Roberts A."/>
            <person name="Saif S."/>
            <person name="Shea T."/>
            <person name="Sisk P."/>
            <person name="Sykes S."/>
            <person name="Wortman J."/>
            <person name="Nusbaum C."/>
            <person name="Birren B."/>
        </authorList>
    </citation>
    <scope>NUCLEOTIDE SEQUENCE [LARGE SCALE GENOMIC DNA]</scope>
    <source>
        <strain evidence="7 8">HGA0223</strain>
    </source>
</reference>
<keyword evidence="2" id="KW-0805">Transcription regulation</keyword>
<dbReference type="InterPro" id="IPR003313">
    <property type="entry name" value="AraC-bd"/>
</dbReference>
<dbReference type="Pfam" id="PF02311">
    <property type="entry name" value="AraC_binding"/>
    <property type="match status" value="1"/>
</dbReference>
<evidence type="ECO:0000256" key="1">
    <source>
        <dbReference type="ARBA" id="ARBA00022491"/>
    </source>
</evidence>
<dbReference type="SMART" id="SM00342">
    <property type="entry name" value="HTH_ARAC"/>
    <property type="match status" value="1"/>
</dbReference>
<dbReference type="InterPro" id="IPR018060">
    <property type="entry name" value="HTH_AraC"/>
</dbReference>
<keyword evidence="4" id="KW-0010">Activator</keyword>
<comment type="caution">
    <text evidence="7">The sequence shown here is derived from an EMBL/GenBank/DDBJ whole genome shotgun (WGS) entry which is preliminary data.</text>
</comment>
<evidence type="ECO:0000256" key="5">
    <source>
        <dbReference type="ARBA" id="ARBA00023163"/>
    </source>
</evidence>
<dbReference type="SUPFAM" id="SSF46689">
    <property type="entry name" value="Homeodomain-like"/>
    <property type="match status" value="1"/>
</dbReference>
<name>S3BB73_9BURK</name>
<dbReference type="AlphaFoldDB" id="S3BB73"/>
<dbReference type="InterPro" id="IPR009057">
    <property type="entry name" value="Homeodomain-like_sf"/>
</dbReference>
<gene>
    <name evidence="7" type="ORF">HMPREF1476_01602</name>
</gene>
<keyword evidence="1" id="KW-0678">Repressor</keyword>
<dbReference type="PATRIC" id="fig|1203554.3.peg.1681"/>
<dbReference type="InterPro" id="IPR011051">
    <property type="entry name" value="RmlC_Cupin_sf"/>
</dbReference>
<dbReference type="SUPFAM" id="SSF51182">
    <property type="entry name" value="RmlC-like cupins"/>
    <property type="match status" value="1"/>
</dbReference>
<dbReference type="InterPro" id="IPR020449">
    <property type="entry name" value="Tscrpt_reg_AraC-type_HTH"/>
</dbReference>
<accession>S3BB73</accession>
<dbReference type="Gene3D" id="1.10.10.60">
    <property type="entry name" value="Homeodomain-like"/>
    <property type="match status" value="1"/>
</dbReference>
<evidence type="ECO:0000256" key="3">
    <source>
        <dbReference type="ARBA" id="ARBA00023125"/>
    </source>
</evidence>
<keyword evidence="5" id="KW-0804">Transcription</keyword>
<keyword evidence="8" id="KW-1185">Reference proteome</keyword>
<dbReference type="GO" id="GO:0043565">
    <property type="term" value="F:sequence-specific DNA binding"/>
    <property type="evidence" value="ECO:0007669"/>
    <property type="project" value="InterPro"/>
</dbReference>
<evidence type="ECO:0000313" key="7">
    <source>
        <dbReference type="EMBL" id="EPD98563.1"/>
    </source>
</evidence>
<dbReference type="PROSITE" id="PS01124">
    <property type="entry name" value="HTH_ARAC_FAMILY_2"/>
    <property type="match status" value="1"/>
</dbReference>
<evidence type="ECO:0000313" key="8">
    <source>
        <dbReference type="Proteomes" id="UP000014400"/>
    </source>
</evidence>
<feature type="domain" description="HTH araC/xylS-type" evidence="6">
    <location>
        <begin position="168"/>
        <end position="265"/>
    </location>
</feature>
<dbReference type="eggNOG" id="COG2207">
    <property type="taxonomic scope" value="Bacteria"/>
</dbReference>
<dbReference type="FunFam" id="1.10.10.60:FF:000132">
    <property type="entry name" value="AraC family transcriptional regulator"/>
    <property type="match status" value="1"/>
</dbReference>
<proteinExistence type="predicted"/>
<dbReference type="HOGENOM" id="CLU_000445_87_0_4"/>
<organism evidence="7 8">
    <name type="scientific">Sutterella wadsworthensis HGA0223</name>
    <dbReference type="NCBI Taxonomy" id="1203554"/>
    <lineage>
        <taxon>Bacteria</taxon>
        <taxon>Pseudomonadati</taxon>
        <taxon>Pseudomonadota</taxon>
        <taxon>Betaproteobacteria</taxon>
        <taxon>Burkholderiales</taxon>
        <taxon>Sutterellaceae</taxon>
        <taxon>Sutterella</taxon>
    </lineage>
</organism>
<sequence length="282" mass="30888">MNAFIEATKWPMGFEPDDTTSLLQCTIVNERTSVEASVGQHVHQTGQFVVALSGLVGLALGRNRVAFPPSSAAWVPPGCRHEGFLGEGAVSLYCLINPEWAAMLPAEPYRLLLSPMVIGMLKHFSTLPRRYPMHSHEARLAGVLFEELAAAPKLPISFVLFPDHPALKRIAESIIQSPQLDRPVASWAQETAMSERTLARLVLKETGLSFGAWRLRIAMLTATQKLLAGERAEEVAAYLGYAAPSAFSSAFRRVFGTSPSTFRNAELSLRKNSPPKHPITLD</sequence>
<protein>
    <recommendedName>
        <fullName evidence="6">HTH araC/xylS-type domain-containing protein</fullName>
    </recommendedName>
</protein>
<dbReference type="RefSeq" id="WP_016474791.1">
    <property type="nucleotide sequence ID" value="NZ_KE150480.1"/>
</dbReference>
<evidence type="ECO:0000256" key="4">
    <source>
        <dbReference type="ARBA" id="ARBA00023159"/>
    </source>
</evidence>
<evidence type="ECO:0000259" key="6">
    <source>
        <dbReference type="PROSITE" id="PS01124"/>
    </source>
</evidence>
<keyword evidence="3" id="KW-0238">DNA-binding</keyword>
<dbReference type="GO" id="GO:0003700">
    <property type="term" value="F:DNA-binding transcription factor activity"/>
    <property type="evidence" value="ECO:0007669"/>
    <property type="project" value="InterPro"/>
</dbReference>
<evidence type="ECO:0000256" key="2">
    <source>
        <dbReference type="ARBA" id="ARBA00023015"/>
    </source>
</evidence>
<dbReference type="Pfam" id="PF12833">
    <property type="entry name" value="HTH_18"/>
    <property type="match status" value="1"/>
</dbReference>
<dbReference type="PANTHER" id="PTHR11019">
    <property type="entry name" value="HTH-TYPE TRANSCRIPTIONAL REGULATOR NIMR"/>
    <property type="match status" value="1"/>
</dbReference>